<dbReference type="PROSITE" id="PS00031">
    <property type="entry name" value="NUCLEAR_REC_DBD_1"/>
    <property type="match status" value="1"/>
</dbReference>
<keyword evidence="5 10" id="KW-0805">Transcription regulation</keyword>
<dbReference type="InterPro" id="IPR035500">
    <property type="entry name" value="NHR-like_dom_sf"/>
</dbReference>
<evidence type="ECO:0000256" key="7">
    <source>
        <dbReference type="ARBA" id="ARBA00023163"/>
    </source>
</evidence>
<protein>
    <submittedName>
        <fullName evidence="13">NR5A1</fullName>
    </submittedName>
</protein>
<dbReference type="FunFam" id="3.30.50.10:FF:000006">
    <property type="entry name" value="Nuclear receptor subfamily 5 group A member"/>
    <property type="match status" value="1"/>
</dbReference>
<dbReference type="GO" id="GO:0090575">
    <property type="term" value="C:RNA polymerase II transcription regulator complex"/>
    <property type="evidence" value="ECO:0007669"/>
    <property type="project" value="TreeGrafter"/>
</dbReference>
<reference evidence="13" key="1">
    <citation type="submission" date="2020-06" db="EMBL/GenBank/DDBJ databases">
        <title>Draft genome of Bugula neritina, a colonial animal packing powerful symbionts and potential medicines.</title>
        <authorList>
            <person name="Rayko M."/>
        </authorList>
    </citation>
    <scope>NUCLEOTIDE SEQUENCE [LARGE SCALE GENOMIC DNA]</scope>
    <source>
        <strain evidence="13">Kwan_BN1</strain>
    </source>
</reference>
<dbReference type="PRINTS" id="PR00047">
    <property type="entry name" value="STROIDFINGER"/>
</dbReference>
<accession>A0A7J7JWA9</accession>
<feature type="domain" description="Nuclear receptor" evidence="11">
    <location>
        <begin position="34"/>
        <end position="109"/>
    </location>
</feature>
<gene>
    <name evidence="13" type="ORF">EB796_011711</name>
</gene>
<dbReference type="Gene3D" id="1.10.565.10">
    <property type="entry name" value="Retinoid X Receptor"/>
    <property type="match status" value="1"/>
</dbReference>
<dbReference type="Proteomes" id="UP000593567">
    <property type="component" value="Unassembled WGS sequence"/>
</dbReference>
<dbReference type="PROSITE" id="PS51843">
    <property type="entry name" value="NR_LBD"/>
    <property type="match status" value="1"/>
</dbReference>
<dbReference type="CDD" id="cd07167">
    <property type="entry name" value="NR_DBD_Lrh-1_like"/>
    <property type="match status" value="1"/>
</dbReference>
<dbReference type="EMBL" id="VXIV02001769">
    <property type="protein sequence ID" value="KAF6029981.1"/>
    <property type="molecule type" value="Genomic_DNA"/>
</dbReference>
<keyword evidence="14" id="KW-1185">Reference proteome</keyword>
<evidence type="ECO:0000256" key="1">
    <source>
        <dbReference type="ARBA" id="ARBA00004123"/>
    </source>
</evidence>
<evidence type="ECO:0000313" key="13">
    <source>
        <dbReference type="EMBL" id="KAF6029981.1"/>
    </source>
</evidence>
<comment type="similarity">
    <text evidence="10">Belongs to the nuclear hormone receptor family.</text>
</comment>
<name>A0A7J7JWA9_BUGNE</name>
<dbReference type="InterPro" id="IPR013088">
    <property type="entry name" value="Znf_NHR/GATA"/>
</dbReference>
<dbReference type="GO" id="GO:0004879">
    <property type="term" value="F:nuclear receptor activity"/>
    <property type="evidence" value="ECO:0007669"/>
    <property type="project" value="InterPro"/>
</dbReference>
<evidence type="ECO:0000256" key="2">
    <source>
        <dbReference type="ARBA" id="ARBA00022723"/>
    </source>
</evidence>
<keyword evidence="7 10" id="KW-0804">Transcription</keyword>
<proteinExistence type="inferred from homology"/>
<dbReference type="OrthoDB" id="5771769at2759"/>
<comment type="caution">
    <text evidence="13">The sequence shown here is derived from an EMBL/GenBank/DDBJ whole genome shotgun (WGS) entry which is preliminary data.</text>
</comment>
<comment type="subcellular location">
    <subcellularLocation>
        <location evidence="1 10">Nucleus</location>
    </subcellularLocation>
</comment>
<dbReference type="SMART" id="SM00399">
    <property type="entry name" value="ZnF_C4"/>
    <property type="match status" value="1"/>
</dbReference>
<evidence type="ECO:0000256" key="10">
    <source>
        <dbReference type="RuleBase" id="RU004334"/>
    </source>
</evidence>
<keyword evidence="3 10" id="KW-0863">Zinc-finger</keyword>
<dbReference type="PIRSF" id="PIRSF002530">
    <property type="entry name" value="Nuc_orph_FTZ-F1"/>
    <property type="match status" value="1"/>
</dbReference>
<dbReference type="SMART" id="SM00430">
    <property type="entry name" value="HOLI"/>
    <property type="match status" value="1"/>
</dbReference>
<evidence type="ECO:0000256" key="9">
    <source>
        <dbReference type="ARBA" id="ARBA00023242"/>
    </source>
</evidence>
<dbReference type="GO" id="GO:0009888">
    <property type="term" value="P:tissue development"/>
    <property type="evidence" value="ECO:0007669"/>
    <property type="project" value="TreeGrafter"/>
</dbReference>
<dbReference type="SUPFAM" id="SSF48508">
    <property type="entry name" value="Nuclear receptor ligand-binding domain"/>
    <property type="match status" value="1"/>
</dbReference>
<dbReference type="PROSITE" id="PS51030">
    <property type="entry name" value="NUCLEAR_REC_DBD_2"/>
    <property type="match status" value="1"/>
</dbReference>
<dbReference type="Pfam" id="PF00104">
    <property type="entry name" value="Hormone_recep"/>
    <property type="match status" value="1"/>
</dbReference>
<dbReference type="InterPro" id="IPR001723">
    <property type="entry name" value="Nuclear_hrmn_rcpt"/>
</dbReference>
<evidence type="ECO:0000256" key="6">
    <source>
        <dbReference type="ARBA" id="ARBA00023125"/>
    </source>
</evidence>
<dbReference type="SUPFAM" id="SSF57716">
    <property type="entry name" value="Glucocorticoid receptor-like (DNA-binding domain)"/>
    <property type="match status" value="1"/>
</dbReference>
<evidence type="ECO:0000259" key="12">
    <source>
        <dbReference type="PROSITE" id="PS51843"/>
    </source>
</evidence>
<feature type="domain" description="NR LBD" evidence="12">
    <location>
        <begin position="337"/>
        <end position="586"/>
    </location>
</feature>
<dbReference type="Pfam" id="PF00105">
    <property type="entry name" value="zf-C4"/>
    <property type="match status" value="1"/>
</dbReference>
<keyword evidence="8 10" id="KW-0675">Receptor</keyword>
<evidence type="ECO:0000256" key="5">
    <source>
        <dbReference type="ARBA" id="ARBA00023015"/>
    </source>
</evidence>
<keyword evidence="4 10" id="KW-0862">Zinc</keyword>
<evidence type="ECO:0000256" key="3">
    <source>
        <dbReference type="ARBA" id="ARBA00022771"/>
    </source>
</evidence>
<dbReference type="GO" id="GO:0009755">
    <property type="term" value="P:hormone-mediated signaling pathway"/>
    <property type="evidence" value="ECO:0007669"/>
    <property type="project" value="TreeGrafter"/>
</dbReference>
<sequence>METKVKAVKRKYTKRKLSTASSSNDEGNSDNIAGELCPVCGDKVSGYHYGLLTCESCKGFFKRTVQNRKQYCCSNSDRCEMDKANRKRCPACRFSKCMSVGMKIEAVRQDRVRGGRNKFGALYKQDRAMKRQVSEQRMQMMACLDENPSNRLRGIPSAATRVCSANEVPTSSCDRVTSPHCDVVTPLGCDRETSPESLPYSGIISAHQLKSERVTPPEPVDRPPSMLSPFQPLAVHPVSSVHAMPLPYHNLVPPAMFPHRYHSPHHLPHVPSRLTNQRLSFEQPRTYDGRMPTSIQPIGLSPTSSCHDSNHERVLPGGYPDHSRSVRELKLHPNTADESEIFQRLQSANIDLLQDSGVQSILHNFKHRLHFLHSSELQVEVIPVVDELLVKLVLITKDAPFFKHLNVSDQMTVLRNNWIDLMCLTVTANSIQTVKREKGMDESFTSPGAMSGHSTGLYSVLEKLGLEDLSSKIDCLSQRLESAHVNRYEITCLQYLLLLNPDIANLSDKASTYLREAQGLILQSLRNHAFHNETFEAIDCTRFGELLLFLPETKLLTVLAHEFLSSWNKSGHIASDTLLCELLGSKI</sequence>
<keyword evidence="6 10" id="KW-0238">DNA-binding</keyword>
<dbReference type="InterPro" id="IPR001628">
    <property type="entry name" value="Znf_hrmn_rcpt"/>
</dbReference>
<dbReference type="Gene3D" id="3.30.50.10">
    <property type="entry name" value="Erythroid Transcription Factor GATA-1, subunit A"/>
    <property type="match status" value="1"/>
</dbReference>
<dbReference type="GO" id="GO:0000978">
    <property type="term" value="F:RNA polymerase II cis-regulatory region sequence-specific DNA binding"/>
    <property type="evidence" value="ECO:0007669"/>
    <property type="project" value="TreeGrafter"/>
</dbReference>
<evidence type="ECO:0000259" key="11">
    <source>
        <dbReference type="PROSITE" id="PS51030"/>
    </source>
</evidence>
<keyword evidence="9 10" id="KW-0539">Nucleus</keyword>
<dbReference type="PRINTS" id="PR00398">
    <property type="entry name" value="STRDHORMONER"/>
</dbReference>
<keyword evidence="2 10" id="KW-0479">Metal-binding</keyword>
<evidence type="ECO:0000256" key="4">
    <source>
        <dbReference type="ARBA" id="ARBA00022833"/>
    </source>
</evidence>
<evidence type="ECO:0000313" key="14">
    <source>
        <dbReference type="Proteomes" id="UP000593567"/>
    </source>
</evidence>
<dbReference type="InterPro" id="IPR016355">
    <property type="entry name" value="NR5-like"/>
</dbReference>
<evidence type="ECO:0000256" key="8">
    <source>
        <dbReference type="ARBA" id="ARBA00023170"/>
    </source>
</evidence>
<dbReference type="AlphaFoldDB" id="A0A7J7JWA9"/>
<dbReference type="PANTHER" id="PTHR24086:SF15">
    <property type="entry name" value="NUCLEAR HORMONE RECEPTOR FTZ-F1"/>
    <property type="match status" value="1"/>
</dbReference>
<organism evidence="13 14">
    <name type="scientific">Bugula neritina</name>
    <name type="common">Brown bryozoan</name>
    <name type="synonym">Sertularia neritina</name>
    <dbReference type="NCBI Taxonomy" id="10212"/>
    <lineage>
        <taxon>Eukaryota</taxon>
        <taxon>Metazoa</taxon>
        <taxon>Spiralia</taxon>
        <taxon>Lophotrochozoa</taxon>
        <taxon>Bryozoa</taxon>
        <taxon>Gymnolaemata</taxon>
        <taxon>Cheilostomatida</taxon>
        <taxon>Flustrina</taxon>
        <taxon>Buguloidea</taxon>
        <taxon>Bugulidae</taxon>
        <taxon>Bugula</taxon>
    </lineage>
</organism>
<dbReference type="InterPro" id="IPR000536">
    <property type="entry name" value="Nucl_hrmn_rcpt_lig-bd"/>
</dbReference>
<dbReference type="GO" id="GO:0008270">
    <property type="term" value="F:zinc ion binding"/>
    <property type="evidence" value="ECO:0007669"/>
    <property type="project" value="UniProtKB-KW"/>
</dbReference>
<dbReference type="PANTHER" id="PTHR24086">
    <property type="entry name" value="NUCLEAR RECEPTOR SUBFAMILY 5 GROUP A"/>
    <property type="match status" value="1"/>
</dbReference>